<evidence type="ECO:0000313" key="8">
    <source>
        <dbReference type="Proteomes" id="UP000515161"/>
    </source>
</evidence>
<dbReference type="GO" id="GO:0008270">
    <property type="term" value="F:zinc ion binding"/>
    <property type="evidence" value="ECO:0007669"/>
    <property type="project" value="UniProtKB-KW"/>
</dbReference>
<dbReference type="InParanoid" id="A0A6P8TT64"/>
<dbReference type="OrthoDB" id="5967653at2759"/>
<dbReference type="GeneID" id="117539423"/>
<keyword evidence="8" id="KW-1185">Reference proteome</keyword>
<dbReference type="PANTHER" id="PTHR31751">
    <property type="entry name" value="SI:CH211-108C17.2-RELATED-RELATED"/>
    <property type="match status" value="1"/>
</dbReference>
<dbReference type="AlphaFoldDB" id="A0A6P8TT64"/>
<dbReference type="Gene3D" id="6.20.210.20">
    <property type="entry name" value="THAP domain"/>
    <property type="match status" value="1"/>
</dbReference>
<dbReference type="Proteomes" id="UP000515161">
    <property type="component" value="Unplaced"/>
</dbReference>
<evidence type="ECO:0000256" key="2">
    <source>
        <dbReference type="ARBA" id="ARBA00022771"/>
    </source>
</evidence>
<keyword evidence="3" id="KW-0862">Zinc</keyword>
<feature type="compositionally biased region" description="Basic and acidic residues" evidence="6">
    <location>
        <begin position="311"/>
        <end position="321"/>
    </location>
</feature>
<dbReference type="GO" id="GO:0003677">
    <property type="term" value="F:DNA binding"/>
    <property type="evidence" value="ECO:0007669"/>
    <property type="project" value="UniProtKB-UniRule"/>
</dbReference>
<keyword evidence="2 5" id="KW-0863">Zinc-finger</keyword>
<dbReference type="SMART" id="SM00980">
    <property type="entry name" value="THAP"/>
    <property type="match status" value="1"/>
</dbReference>
<evidence type="ECO:0000256" key="5">
    <source>
        <dbReference type="PROSITE-ProRule" id="PRU00309"/>
    </source>
</evidence>
<dbReference type="SUPFAM" id="SSF57716">
    <property type="entry name" value="Glucocorticoid receptor-like (DNA-binding domain)"/>
    <property type="match status" value="1"/>
</dbReference>
<sequence>MACNAPVVYIKIKRSSSGVYCIAPGCTNGFYTKKEEVHFHRLPLTDKKLLKAWVISMKRSDPPLNQYARVCSEHFKNDNYVHKMRFDESGYLVQYKTSHLKPGSVPTIFDFSTYAVGNTDRPSTSAAQDNDSVNKREVRATKRVASAAEREVKRAVHTAAGLLSCQTEDTSCIGADDASDDSQVLEAHTIKRGQSVTVATQTEPLAPCPCKTVTLVSVQTGTDDINNSQLLSHDHPYCVSRDIAGGSATLAPADAMAKAPPSPTPDVSMPEEDASSSGESIPGTEPSSSDYSPTEDDIIQNDSEDSEDDGEHSVDGGEDPVSDKKYLVSHAQLMKLFCVCNFAGCGKCVISRPYCSAKGFGLTVKTDCIDGHEFVWTSQPLLNGTMSCNLLVPAAIFLTGNAYGPFSEICQCLGLESLSTRRCYNIQRVYVLPEVTSVWNLHNEAVMAATGDQVVTVSGDGRCDSPGHCATFGTYTMLDINSRLIIAQQTVKVTEVKNSYWLEPVGLERCISKLQDHNVTISILATDCHPAVQKMLREDHKTIKHEFDLWHIVKGVKKRMLQSRNTELKEWVRMVSNHLWYCVCTCDGDALLLKEKWTSILHHIINVHEWLSAEKMLKCEHEPYSEEDGSSRPWLERSSKAFGTLQKVVMDKRLLKKLDKVTEGIHTGELESIHSLYTKYVPKRKKFTEESFQARLAALDHNPNIDREQAQTKKGALQFKLQYSKPAGGYVVKAMKTPKSYNFRREIMVGVVERCLSASSMRSELAEHRHTDAEKEKRTLGAHKGLVKPSKEDAVAHHLSRFVNK</sequence>
<feature type="region of interest" description="Disordered" evidence="6">
    <location>
        <begin position="253"/>
        <end position="321"/>
    </location>
</feature>
<evidence type="ECO:0000259" key="7">
    <source>
        <dbReference type="PROSITE" id="PS50950"/>
    </source>
</evidence>
<evidence type="ECO:0000256" key="3">
    <source>
        <dbReference type="ARBA" id="ARBA00022833"/>
    </source>
</evidence>
<feature type="domain" description="THAP-type" evidence="7">
    <location>
        <begin position="12"/>
        <end position="109"/>
    </location>
</feature>
<dbReference type="InterPro" id="IPR038441">
    <property type="entry name" value="THAP_Znf_sf"/>
</dbReference>
<name>A0A6P8TT64_GYMAC</name>
<dbReference type="PANTHER" id="PTHR31751:SF42">
    <property type="entry name" value="PROTEIN CBG10204"/>
    <property type="match status" value="1"/>
</dbReference>
<keyword evidence="4 5" id="KW-0238">DNA-binding</keyword>
<dbReference type="PROSITE" id="PS50950">
    <property type="entry name" value="ZF_THAP"/>
    <property type="match status" value="1"/>
</dbReference>
<accession>A0A6P8TT64</accession>
<protein>
    <submittedName>
        <fullName evidence="9">Uncharacterized protein LOC117539423</fullName>
    </submittedName>
</protein>
<feature type="compositionally biased region" description="Acidic residues" evidence="6">
    <location>
        <begin position="293"/>
        <end position="310"/>
    </location>
</feature>
<keyword evidence="1" id="KW-0479">Metal-binding</keyword>
<dbReference type="KEGG" id="gacu:117539423"/>
<evidence type="ECO:0000256" key="6">
    <source>
        <dbReference type="SAM" id="MobiDB-lite"/>
    </source>
</evidence>
<evidence type="ECO:0000313" key="9">
    <source>
        <dbReference type="RefSeq" id="XP_034061495.1"/>
    </source>
</evidence>
<proteinExistence type="predicted"/>
<dbReference type="RefSeq" id="XP_034061495.1">
    <property type="nucleotide sequence ID" value="XM_034205604.1"/>
</dbReference>
<evidence type="ECO:0000256" key="1">
    <source>
        <dbReference type="ARBA" id="ARBA00022723"/>
    </source>
</evidence>
<dbReference type="SMART" id="SM00692">
    <property type="entry name" value="DM3"/>
    <property type="match status" value="1"/>
</dbReference>
<reference evidence="9" key="1">
    <citation type="submission" date="2025-08" db="UniProtKB">
        <authorList>
            <consortium name="RefSeq"/>
        </authorList>
    </citation>
    <scope>IDENTIFICATION</scope>
</reference>
<evidence type="ECO:0000256" key="4">
    <source>
        <dbReference type="ARBA" id="ARBA00023125"/>
    </source>
</evidence>
<gene>
    <name evidence="9" type="primary">LOC117539423</name>
</gene>
<dbReference type="Pfam" id="PF05485">
    <property type="entry name" value="THAP"/>
    <property type="match status" value="1"/>
</dbReference>
<organism evidence="8 9">
    <name type="scientific">Gymnodraco acuticeps</name>
    <name type="common">Antarctic dragonfish</name>
    <dbReference type="NCBI Taxonomy" id="8218"/>
    <lineage>
        <taxon>Eukaryota</taxon>
        <taxon>Metazoa</taxon>
        <taxon>Chordata</taxon>
        <taxon>Craniata</taxon>
        <taxon>Vertebrata</taxon>
        <taxon>Euteleostomi</taxon>
        <taxon>Actinopterygii</taxon>
        <taxon>Neopterygii</taxon>
        <taxon>Teleostei</taxon>
        <taxon>Neoteleostei</taxon>
        <taxon>Acanthomorphata</taxon>
        <taxon>Eupercaria</taxon>
        <taxon>Perciformes</taxon>
        <taxon>Notothenioidei</taxon>
        <taxon>Bathydraconidae</taxon>
        <taxon>Gymnodraco</taxon>
    </lineage>
</organism>
<dbReference type="InterPro" id="IPR006612">
    <property type="entry name" value="THAP_Znf"/>
</dbReference>
<feature type="compositionally biased region" description="Polar residues" evidence="6">
    <location>
        <begin position="275"/>
        <end position="292"/>
    </location>
</feature>